<dbReference type="PANTHER" id="PTHR10622">
    <property type="entry name" value="HET DOMAIN-CONTAINING PROTEIN"/>
    <property type="match status" value="1"/>
</dbReference>
<dbReference type="HOGENOM" id="CLU_000288_138_11_1"/>
<dbReference type="EMBL" id="KB706951">
    <property type="protein sequence ID" value="EMR65030.1"/>
    <property type="molecule type" value="Genomic_DNA"/>
</dbReference>
<dbReference type="STRING" id="1287681.M7TEA5"/>
<reference evidence="4" key="1">
    <citation type="journal article" date="2013" name="Genome Announc.">
        <title>Draft genome sequence of the grapevine dieback fungus Eutypa lata UCR-EL1.</title>
        <authorList>
            <person name="Blanco-Ulate B."/>
            <person name="Rolshausen P.E."/>
            <person name="Cantu D."/>
        </authorList>
    </citation>
    <scope>NUCLEOTIDE SEQUENCE [LARGE SCALE GENOMIC DNA]</scope>
    <source>
        <strain evidence="4">UCR-EL1</strain>
    </source>
</reference>
<evidence type="ECO:0000259" key="2">
    <source>
        <dbReference type="Pfam" id="PF26640"/>
    </source>
</evidence>
<feature type="domain" description="DUF8212" evidence="2">
    <location>
        <begin position="229"/>
        <end position="261"/>
    </location>
</feature>
<proteinExistence type="predicted"/>
<evidence type="ECO:0000313" key="4">
    <source>
        <dbReference type="Proteomes" id="UP000012174"/>
    </source>
</evidence>
<dbReference type="AlphaFoldDB" id="M7TEA5"/>
<dbReference type="Proteomes" id="UP000012174">
    <property type="component" value="Unassembled WGS sequence"/>
</dbReference>
<name>M7TEA5_EUTLA</name>
<gene>
    <name evidence="3" type="ORF">UCREL1_8022</name>
</gene>
<sequence>MVIRLLDTTSLRFSAFEGEDIPEYVILSHTWVQGEEVTFLEMKELVDDSSHPAWGRSGFRKIEGACREARSYDLAYAWVDTCCIDKKDPTELGEAINSMFKWYQQAALCLVYLEDLIDDHSVLGKLGDCRWFTRGWCLQELIAPKTIWFYDRYWKCVAGKKRLCQEISQITDIGPAVLNHELSLDLIPVAQKMSWAAKRRTTRVEDRAYCLLGIFDIHMPLLYGEGVEAFTRLQEEIIKRLDDLSIFAPTSAFLVAQPNTNNMIQPCDLLATSPEAFRNFGRVTFSDRLLDGTVYPVTMTNHGLHFTPQPVQAIMSWDYPLYRLPLRCQFGEPGEHENCLYLFLQKVAPSRFVPVRISNGLAKGGDSAMREEGLYVITKVTPSAKSLITTSAKRFLRLEIPGDVQVGVEPVNEEKNRSRWDHSRRSFFIDSVAITPSVILDLRKLSRMIGTTKHKDSRLRHYPNKHVYVSCILYPNDASGALQVVQLFHTEEWEDMKNDTQGEVVEVPDFFLGGQSESRLRVFTVMIMAKIHKEEYGFTVMLSFKACKEKRDDRVGIYRADINEENDNNRRNNYYKN</sequence>
<dbReference type="OrthoDB" id="674604at2759"/>
<dbReference type="InterPro" id="IPR010730">
    <property type="entry name" value="HET"/>
</dbReference>
<feature type="domain" description="Heterokaryon incompatibility" evidence="1">
    <location>
        <begin position="24"/>
        <end position="116"/>
    </location>
</feature>
<dbReference type="PANTHER" id="PTHR10622:SF10">
    <property type="entry name" value="HET DOMAIN-CONTAINING PROTEIN"/>
    <property type="match status" value="1"/>
</dbReference>
<evidence type="ECO:0000259" key="1">
    <source>
        <dbReference type="Pfam" id="PF06985"/>
    </source>
</evidence>
<protein>
    <submittedName>
        <fullName evidence="3">Putative het domain-containing protein</fullName>
    </submittedName>
</protein>
<evidence type="ECO:0000313" key="3">
    <source>
        <dbReference type="EMBL" id="EMR65030.1"/>
    </source>
</evidence>
<accession>M7TEA5</accession>
<dbReference type="Pfam" id="PF06985">
    <property type="entry name" value="HET"/>
    <property type="match status" value="1"/>
</dbReference>
<dbReference type="Pfam" id="PF26640">
    <property type="entry name" value="DUF8212"/>
    <property type="match status" value="1"/>
</dbReference>
<dbReference type="InterPro" id="IPR058525">
    <property type="entry name" value="DUF8212"/>
</dbReference>
<dbReference type="KEGG" id="ela:UCREL1_8022"/>
<organism evidence="3 4">
    <name type="scientific">Eutypa lata (strain UCR-EL1)</name>
    <name type="common">Grapevine dieback disease fungus</name>
    <name type="synonym">Eutypa armeniacae</name>
    <dbReference type="NCBI Taxonomy" id="1287681"/>
    <lineage>
        <taxon>Eukaryota</taxon>
        <taxon>Fungi</taxon>
        <taxon>Dikarya</taxon>
        <taxon>Ascomycota</taxon>
        <taxon>Pezizomycotina</taxon>
        <taxon>Sordariomycetes</taxon>
        <taxon>Xylariomycetidae</taxon>
        <taxon>Xylariales</taxon>
        <taxon>Diatrypaceae</taxon>
        <taxon>Eutypa</taxon>
    </lineage>
</organism>
<dbReference type="eggNOG" id="ENOG502RX2B">
    <property type="taxonomic scope" value="Eukaryota"/>
</dbReference>
<keyword evidence="4" id="KW-1185">Reference proteome</keyword>